<evidence type="ECO:0000256" key="1">
    <source>
        <dbReference type="ARBA" id="ARBA00000085"/>
    </source>
</evidence>
<keyword evidence="8" id="KW-0067">ATP-binding</keyword>
<dbReference type="Pfam" id="PF02518">
    <property type="entry name" value="HATPase_c"/>
    <property type="match status" value="1"/>
</dbReference>
<keyword evidence="5" id="KW-0418">Kinase</keyword>
<keyword evidence="9" id="KW-1185">Reference proteome</keyword>
<reference evidence="8" key="1">
    <citation type="submission" date="2020-11" db="EMBL/GenBank/DDBJ databases">
        <title>Whole-genome analyses of Nonomuraea sp. K274.</title>
        <authorList>
            <person name="Veyisoglu A."/>
        </authorList>
    </citation>
    <scope>NUCLEOTIDE SEQUENCE</scope>
    <source>
        <strain evidence="8">K274</strain>
    </source>
</reference>
<dbReference type="GO" id="GO:0004673">
    <property type="term" value="F:protein histidine kinase activity"/>
    <property type="evidence" value="ECO:0007669"/>
    <property type="project" value="UniProtKB-EC"/>
</dbReference>
<dbReference type="InterPro" id="IPR005467">
    <property type="entry name" value="His_kinase_dom"/>
</dbReference>
<dbReference type="InterPro" id="IPR004358">
    <property type="entry name" value="Sig_transdc_His_kin-like_C"/>
</dbReference>
<accession>A0A931A9M7</accession>
<dbReference type="GO" id="GO:0000160">
    <property type="term" value="P:phosphorelay signal transduction system"/>
    <property type="evidence" value="ECO:0007669"/>
    <property type="project" value="UniProtKB-KW"/>
</dbReference>
<dbReference type="SMART" id="SM00387">
    <property type="entry name" value="HATPase_c"/>
    <property type="match status" value="1"/>
</dbReference>
<gene>
    <name evidence="8" type="ORF">ITP53_09700</name>
</gene>
<comment type="caution">
    <text evidence="8">The sequence shown here is derived from an EMBL/GenBank/DDBJ whole genome shotgun (WGS) entry which is preliminary data.</text>
</comment>
<keyword evidence="8" id="KW-0547">Nucleotide-binding</keyword>
<organism evidence="8 9">
    <name type="scientific">Nonomuraea cypriaca</name>
    <dbReference type="NCBI Taxonomy" id="1187855"/>
    <lineage>
        <taxon>Bacteria</taxon>
        <taxon>Bacillati</taxon>
        <taxon>Actinomycetota</taxon>
        <taxon>Actinomycetes</taxon>
        <taxon>Streptosporangiales</taxon>
        <taxon>Streptosporangiaceae</taxon>
        <taxon>Nonomuraea</taxon>
    </lineage>
</organism>
<dbReference type="Gene3D" id="3.30.565.10">
    <property type="entry name" value="Histidine kinase-like ATPase, C-terminal domain"/>
    <property type="match status" value="1"/>
</dbReference>
<dbReference type="EMBL" id="JADOGI010000021">
    <property type="protein sequence ID" value="MBF8186014.1"/>
    <property type="molecule type" value="Genomic_DNA"/>
</dbReference>
<dbReference type="CDD" id="cd00075">
    <property type="entry name" value="HATPase"/>
    <property type="match status" value="1"/>
</dbReference>
<feature type="domain" description="Histidine kinase" evidence="7">
    <location>
        <begin position="24"/>
        <end position="138"/>
    </location>
</feature>
<evidence type="ECO:0000256" key="3">
    <source>
        <dbReference type="ARBA" id="ARBA00022553"/>
    </source>
</evidence>
<sequence>MAFGSEPAADTIFTSKPCSFQLEVFADPVRLRQAVGNLVSNAIRHTPSGGTVTLTARREGGQLVIDVVDTGVGIAPEDLPMVFERFWRADASRDRRTGGSGLGLSIVRKLVEAHGGTVSASSVPGEGTTLTLRLPAQATQT</sequence>
<keyword evidence="3" id="KW-0597">Phosphoprotein</keyword>
<evidence type="ECO:0000256" key="6">
    <source>
        <dbReference type="ARBA" id="ARBA00023012"/>
    </source>
</evidence>
<dbReference type="SUPFAM" id="SSF55874">
    <property type="entry name" value="ATPase domain of HSP90 chaperone/DNA topoisomerase II/histidine kinase"/>
    <property type="match status" value="1"/>
</dbReference>
<keyword evidence="4" id="KW-0808">Transferase</keyword>
<evidence type="ECO:0000256" key="5">
    <source>
        <dbReference type="ARBA" id="ARBA00022777"/>
    </source>
</evidence>
<dbReference type="Proteomes" id="UP000605361">
    <property type="component" value="Unassembled WGS sequence"/>
</dbReference>
<dbReference type="PANTHER" id="PTHR43711">
    <property type="entry name" value="TWO-COMPONENT HISTIDINE KINASE"/>
    <property type="match status" value="1"/>
</dbReference>
<dbReference type="InterPro" id="IPR003594">
    <property type="entry name" value="HATPase_dom"/>
</dbReference>
<evidence type="ECO:0000259" key="7">
    <source>
        <dbReference type="PROSITE" id="PS50109"/>
    </source>
</evidence>
<dbReference type="EC" id="2.7.13.3" evidence="2"/>
<evidence type="ECO:0000256" key="4">
    <source>
        <dbReference type="ARBA" id="ARBA00022679"/>
    </source>
</evidence>
<proteinExistence type="predicted"/>
<evidence type="ECO:0000256" key="2">
    <source>
        <dbReference type="ARBA" id="ARBA00012438"/>
    </source>
</evidence>
<evidence type="ECO:0000313" key="9">
    <source>
        <dbReference type="Proteomes" id="UP000605361"/>
    </source>
</evidence>
<dbReference type="InterPro" id="IPR050736">
    <property type="entry name" value="Sensor_HK_Regulatory"/>
</dbReference>
<dbReference type="FunFam" id="3.30.565.10:FF:000006">
    <property type="entry name" value="Sensor histidine kinase WalK"/>
    <property type="match status" value="1"/>
</dbReference>
<dbReference type="InterPro" id="IPR036890">
    <property type="entry name" value="HATPase_C_sf"/>
</dbReference>
<dbReference type="PROSITE" id="PS50109">
    <property type="entry name" value="HIS_KIN"/>
    <property type="match status" value="1"/>
</dbReference>
<dbReference type="AlphaFoldDB" id="A0A931A9M7"/>
<keyword evidence="6" id="KW-0902">Two-component regulatory system</keyword>
<dbReference type="GO" id="GO:0005524">
    <property type="term" value="F:ATP binding"/>
    <property type="evidence" value="ECO:0007669"/>
    <property type="project" value="UniProtKB-KW"/>
</dbReference>
<evidence type="ECO:0000313" key="8">
    <source>
        <dbReference type="EMBL" id="MBF8186014.1"/>
    </source>
</evidence>
<protein>
    <recommendedName>
        <fullName evidence="2">histidine kinase</fullName>
        <ecNumber evidence="2">2.7.13.3</ecNumber>
    </recommendedName>
</protein>
<name>A0A931A9M7_9ACTN</name>
<dbReference type="PANTHER" id="PTHR43711:SF1">
    <property type="entry name" value="HISTIDINE KINASE 1"/>
    <property type="match status" value="1"/>
</dbReference>
<comment type="catalytic activity">
    <reaction evidence="1">
        <text>ATP + protein L-histidine = ADP + protein N-phospho-L-histidine.</text>
        <dbReference type="EC" id="2.7.13.3"/>
    </reaction>
</comment>
<dbReference type="PRINTS" id="PR00344">
    <property type="entry name" value="BCTRLSENSOR"/>
</dbReference>